<dbReference type="EMBL" id="UGHD01000004">
    <property type="protein sequence ID" value="STO98969.1"/>
    <property type="molecule type" value="Genomic_DNA"/>
</dbReference>
<accession>A0A377J8Q8</accession>
<comment type="similarity">
    <text evidence="1">Belongs to the initiator RepB protein family.</text>
</comment>
<name>A0A377J8Q8_GRIHO</name>
<sequence length="353" mass="40917">MTDTLDKRYQVTTENPNELPQQFFKKSHELVFSQLGLSAREHDMMALFLSRLHKDHWTDFLEKRDIHAPRYTFSSDVLKEWFGLSSKQLYPTLRPVAERLSGRKVGVNNDKEQEFDFIPLFARVKYQKGELSIVPNSELINAYIDYSAGHAQINHKAFRSLKSEHSKRLYTLLSRFKDKGTLHPQSIETLHGLYGLLDEKGQLLKNSYRQNKVFIDRCIRKPIKEMMDCPEVSREIEFHTDAETGNVGFAPVMRGRRMVAIQFLYRWQTDIGKAEKAERKALEQEPVPDNPMLVLAREAWEIVMAWPHKGQLNEKHNLALQSVELGIITMPEDMPLDSGFMARLARARESLSG</sequence>
<dbReference type="InterPro" id="IPR000525">
    <property type="entry name" value="Initiator_Rep_WH1"/>
</dbReference>
<dbReference type="GO" id="GO:0003887">
    <property type="term" value="F:DNA-directed DNA polymerase activity"/>
    <property type="evidence" value="ECO:0007669"/>
    <property type="project" value="InterPro"/>
</dbReference>
<dbReference type="InterPro" id="IPR036390">
    <property type="entry name" value="WH_DNA-bd_sf"/>
</dbReference>
<dbReference type="AlphaFoldDB" id="A0A377J8Q8"/>
<evidence type="ECO:0000256" key="1">
    <source>
        <dbReference type="ARBA" id="ARBA00038283"/>
    </source>
</evidence>
<evidence type="ECO:0000259" key="2">
    <source>
        <dbReference type="Pfam" id="PF01051"/>
    </source>
</evidence>
<dbReference type="InterPro" id="IPR036388">
    <property type="entry name" value="WH-like_DNA-bd_sf"/>
</dbReference>
<dbReference type="SUPFAM" id="SSF46785">
    <property type="entry name" value="Winged helix' DNA-binding domain"/>
    <property type="match status" value="2"/>
</dbReference>
<organism evidence="3 4">
    <name type="scientific">Grimontia hollisae</name>
    <name type="common">Vibrio hollisae</name>
    <dbReference type="NCBI Taxonomy" id="673"/>
    <lineage>
        <taxon>Bacteria</taxon>
        <taxon>Pseudomonadati</taxon>
        <taxon>Pseudomonadota</taxon>
        <taxon>Gammaproteobacteria</taxon>
        <taxon>Vibrionales</taxon>
        <taxon>Vibrionaceae</taxon>
        <taxon>Grimontia</taxon>
    </lineage>
</organism>
<dbReference type="Proteomes" id="UP000254512">
    <property type="component" value="Unassembled WGS sequence"/>
</dbReference>
<protein>
    <submittedName>
        <fullName evidence="3">Protein involved in initiation of plasmid replication</fullName>
    </submittedName>
</protein>
<dbReference type="GO" id="GO:0006270">
    <property type="term" value="P:DNA replication initiation"/>
    <property type="evidence" value="ECO:0007669"/>
    <property type="project" value="InterPro"/>
</dbReference>
<dbReference type="Gene3D" id="1.10.10.10">
    <property type="entry name" value="Winged helix-like DNA-binding domain superfamily/Winged helix DNA-binding domain"/>
    <property type="match status" value="2"/>
</dbReference>
<evidence type="ECO:0000313" key="3">
    <source>
        <dbReference type="EMBL" id="STO98969.1"/>
    </source>
</evidence>
<feature type="domain" description="Initiator Rep protein WH1" evidence="2">
    <location>
        <begin position="25"/>
        <end position="174"/>
    </location>
</feature>
<gene>
    <name evidence="3" type="ORF">NCTC11645_03766</name>
</gene>
<reference evidence="3 4" key="1">
    <citation type="submission" date="2018-06" db="EMBL/GenBank/DDBJ databases">
        <authorList>
            <consortium name="Pathogen Informatics"/>
            <person name="Doyle S."/>
        </authorList>
    </citation>
    <scope>NUCLEOTIDE SEQUENCE [LARGE SCALE GENOMIC DNA]</scope>
    <source>
        <strain evidence="3 4">NCTC11645</strain>
    </source>
</reference>
<dbReference type="RefSeq" id="WP_005500658.1">
    <property type="nucleotide sequence ID" value="NZ_CABMOB010000002.1"/>
</dbReference>
<proteinExistence type="inferred from homology"/>
<evidence type="ECO:0000313" key="4">
    <source>
        <dbReference type="Proteomes" id="UP000254512"/>
    </source>
</evidence>
<dbReference type="Pfam" id="PF01051">
    <property type="entry name" value="Rep3_N"/>
    <property type="match status" value="1"/>
</dbReference>